<dbReference type="Proteomes" id="UP000270524">
    <property type="component" value="Unassembled WGS sequence"/>
</dbReference>
<evidence type="ECO:0000313" key="3">
    <source>
        <dbReference type="Proteomes" id="UP000269335"/>
    </source>
</evidence>
<proteinExistence type="predicted"/>
<accession>A0A3M3R1X9</accession>
<dbReference type="AlphaFoldDB" id="A0A3M3R1X9"/>
<evidence type="ECO:0000313" key="4">
    <source>
        <dbReference type="Proteomes" id="UP000270524"/>
    </source>
</evidence>
<protein>
    <submittedName>
        <fullName evidence="2">Uncharacterized protein</fullName>
    </submittedName>
</protein>
<dbReference type="Proteomes" id="UP000269335">
    <property type="component" value="Unassembled WGS sequence"/>
</dbReference>
<dbReference type="EMBL" id="RBPJ01000244">
    <property type="protein sequence ID" value="RMN90549.1"/>
    <property type="molecule type" value="Genomic_DNA"/>
</dbReference>
<organism evidence="2 4">
    <name type="scientific">Pseudomonas cannabina</name>
    <dbReference type="NCBI Taxonomy" id="86840"/>
    <lineage>
        <taxon>Bacteria</taxon>
        <taxon>Pseudomonadati</taxon>
        <taxon>Pseudomonadota</taxon>
        <taxon>Gammaproteobacteria</taxon>
        <taxon>Pseudomonadales</taxon>
        <taxon>Pseudomonadaceae</taxon>
        <taxon>Pseudomonas</taxon>
    </lineage>
</organism>
<gene>
    <name evidence="2" type="ORF">ALQ51_02122</name>
    <name evidence="1" type="ORF">ALQ53_00249</name>
</gene>
<dbReference type="RefSeq" id="WP_057414382.1">
    <property type="nucleotide sequence ID" value="NZ_RBPH01000137.1"/>
</dbReference>
<evidence type="ECO:0000313" key="1">
    <source>
        <dbReference type="EMBL" id="RMN80983.1"/>
    </source>
</evidence>
<dbReference type="EMBL" id="RBPH01000137">
    <property type="protein sequence ID" value="RMN80983.1"/>
    <property type="molecule type" value="Genomic_DNA"/>
</dbReference>
<sequence>MAALDYLIERGISAKRVGMRVRISPRAKVTEEVSRYVKQNRLRLLAELTADDGVERRCAWIVVVPGHQPFTMIGEPITRDEALADVHGRWPNAELK</sequence>
<name>A0A3M3R1X9_PSECA</name>
<reference evidence="3 4" key="1">
    <citation type="submission" date="2018-08" db="EMBL/GenBank/DDBJ databases">
        <title>Recombination of ecologically and evolutionarily significant loci maintains genetic cohesion in the Pseudomonas syringae species complex.</title>
        <authorList>
            <person name="Dillon M."/>
            <person name="Thakur S."/>
            <person name="Almeida R.N.D."/>
            <person name="Weir B.S."/>
            <person name="Guttman D.S."/>
        </authorList>
    </citation>
    <scope>NUCLEOTIDE SEQUENCE [LARGE SCALE GENOMIC DNA]</scope>
    <source>
        <strain evidence="1 3">ICMP 15201</strain>
        <strain evidence="2 4">ICMP 15203</strain>
    </source>
</reference>
<comment type="caution">
    <text evidence="2">The sequence shown here is derived from an EMBL/GenBank/DDBJ whole genome shotgun (WGS) entry which is preliminary data.</text>
</comment>
<evidence type="ECO:0000313" key="2">
    <source>
        <dbReference type="EMBL" id="RMN90549.1"/>
    </source>
</evidence>